<sequence length="245" mass="27693">MAQFTADLQSFRPSFPFPDIDPNMEFINQLTGMNSNLNWPSLIPFTSDSFLGPPEPEFPENEIHESKKRKAMDFPETSSANSTPQVSESGSKIKSTGRGKRAKGNVTEEEKPKEVVHVRARRGQATDSHSLAERVRRGKINEKLKCLQNIVPGCYKTMGMAVMLDEIINYVQSLQHQVEFLSMKLTAASSYYDFNAETDNLETMQMRASETKELGKSVREVAVTNQVVPFHYSFGYVQSHKPYKT</sequence>
<dbReference type="Proteomes" id="UP000828941">
    <property type="component" value="Chromosome 3"/>
</dbReference>
<evidence type="ECO:0000313" key="1">
    <source>
        <dbReference type="EMBL" id="KAI4350897.1"/>
    </source>
</evidence>
<organism evidence="1 2">
    <name type="scientific">Bauhinia variegata</name>
    <name type="common">Purple orchid tree</name>
    <name type="synonym">Phanera variegata</name>
    <dbReference type="NCBI Taxonomy" id="167791"/>
    <lineage>
        <taxon>Eukaryota</taxon>
        <taxon>Viridiplantae</taxon>
        <taxon>Streptophyta</taxon>
        <taxon>Embryophyta</taxon>
        <taxon>Tracheophyta</taxon>
        <taxon>Spermatophyta</taxon>
        <taxon>Magnoliopsida</taxon>
        <taxon>eudicotyledons</taxon>
        <taxon>Gunneridae</taxon>
        <taxon>Pentapetalae</taxon>
        <taxon>rosids</taxon>
        <taxon>fabids</taxon>
        <taxon>Fabales</taxon>
        <taxon>Fabaceae</taxon>
        <taxon>Cercidoideae</taxon>
        <taxon>Cercideae</taxon>
        <taxon>Bauhiniinae</taxon>
        <taxon>Bauhinia</taxon>
    </lineage>
</organism>
<evidence type="ECO:0000313" key="2">
    <source>
        <dbReference type="Proteomes" id="UP000828941"/>
    </source>
</evidence>
<dbReference type="EMBL" id="CM039428">
    <property type="protein sequence ID" value="KAI4350897.1"/>
    <property type="molecule type" value="Genomic_DNA"/>
</dbReference>
<accession>A0ACB9PSZ7</accession>
<name>A0ACB9PSZ7_BAUVA</name>
<keyword evidence="2" id="KW-1185">Reference proteome</keyword>
<comment type="caution">
    <text evidence="1">The sequence shown here is derived from an EMBL/GenBank/DDBJ whole genome shotgun (WGS) entry which is preliminary data.</text>
</comment>
<proteinExistence type="predicted"/>
<protein>
    <submittedName>
        <fullName evidence="1">Uncharacterized protein</fullName>
    </submittedName>
</protein>
<gene>
    <name evidence="1" type="ORF">L6164_005302</name>
</gene>
<reference evidence="1 2" key="1">
    <citation type="journal article" date="2022" name="DNA Res.">
        <title>Chromosomal-level genome assembly of the orchid tree Bauhinia variegata (Leguminosae; Cercidoideae) supports the allotetraploid origin hypothesis of Bauhinia.</title>
        <authorList>
            <person name="Zhong Y."/>
            <person name="Chen Y."/>
            <person name="Zheng D."/>
            <person name="Pang J."/>
            <person name="Liu Y."/>
            <person name="Luo S."/>
            <person name="Meng S."/>
            <person name="Qian L."/>
            <person name="Wei D."/>
            <person name="Dai S."/>
            <person name="Zhou R."/>
        </authorList>
    </citation>
    <scope>NUCLEOTIDE SEQUENCE [LARGE SCALE GENOMIC DNA]</scope>
    <source>
        <strain evidence="1">BV-YZ2020</strain>
    </source>
</reference>